<dbReference type="GO" id="GO:0003824">
    <property type="term" value="F:catalytic activity"/>
    <property type="evidence" value="ECO:0007669"/>
    <property type="project" value="InterPro"/>
</dbReference>
<organism evidence="1 2">
    <name type="scientific">Candidatus Uhrbacteria bacterium RIFOXYC2_FULL_47_19</name>
    <dbReference type="NCBI Taxonomy" id="1802424"/>
    <lineage>
        <taxon>Bacteria</taxon>
        <taxon>Candidatus Uhriibacteriota</taxon>
    </lineage>
</organism>
<name>A0A1F7WD12_9BACT</name>
<dbReference type="Proteomes" id="UP000176988">
    <property type="component" value="Unassembled WGS sequence"/>
</dbReference>
<dbReference type="AlphaFoldDB" id="A0A1F7WD12"/>
<reference evidence="1 2" key="1">
    <citation type="journal article" date="2016" name="Nat. Commun.">
        <title>Thousands of microbial genomes shed light on interconnected biogeochemical processes in an aquifer system.</title>
        <authorList>
            <person name="Anantharaman K."/>
            <person name="Brown C.T."/>
            <person name="Hug L.A."/>
            <person name="Sharon I."/>
            <person name="Castelle C.J."/>
            <person name="Probst A.J."/>
            <person name="Thomas B.C."/>
            <person name="Singh A."/>
            <person name="Wilkins M.J."/>
            <person name="Karaoz U."/>
            <person name="Brodie E.L."/>
            <person name="Williams K.H."/>
            <person name="Hubbard S.S."/>
            <person name="Banfield J.F."/>
        </authorList>
    </citation>
    <scope>NUCLEOTIDE SEQUENCE [LARGE SCALE GENOMIC DNA]</scope>
</reference>
<sequence length="295" mass="33455">MQKLISYFTDGISSGTLQTIGAEVETQFVDKDGKAVQTQTSQQMLRHLAENGWEVDCRKDNLITTLVDQNDNKIFYELGRHNMEVSTAASTSACVLDVMRKCLAQLYESARRVGAEPFFAPILFGEEDLLVIPDERDAVWLELDGRNALAPLARTSSVQFTISVSPQDAMKILNKFGKKVGSFLTDFPQDAVWKRYIVDSSAKYLSNRYGGPLAFESLEDYCQALVRHDVVQGARLVPFQDVSNLEISLYLRSIWWHFRLKRYGNALCIEVRPMARRTDEQFQHQLDKVLAIVCA</sequence>
<evidence type="ECO:0000313" key="2">
    <source>
        <dbReference type="Proteomes" id="UP000176988"/>
    </source>
</evidence>
<dbReference type="InterPro" id="IPR014746">
    <property type="entry name" value="Gln_synth/guanido_kin_cat_dom"/>
</dbReference>
<dbReference type="EMBL" id="MGFG01000026">
    <property type="protein sequence ID" value="OGM00716.1"/>
    <property type="molecule type" value="Genomic_DNA"/>
</dbReference>
<proteinExistence type="predicted"/>
<dbReference type="Gene3D" id="3.30.590.20">
    <property type="match status" value="1"/>
</dbReference>
<protein>
    <submittedName>
        <fullName evidence="1">Uncharacterized protein</fullName>
    </submittedName>
</protein>
<accession>A0A1F7WD12</accession>
<dbReference type="SUPFAM" id="SSF55931">
    <property type="entry name" value="Glutamine synthetase/guanido kinase"/>
    <property type="match status" value="1"/>
</dbReference>
<gene>
    <name evidence="1" type="ORF">A2480_04765</name>
</gene>
<evidence type="ECO:0000313" key="1">
    <source>
        <dbReference type="EMBL" id="OGM00716.1"/>
    </source>
</evidence>
<comment type="caution">
    <text evidence="1">The sequence shown here is derived from an EMBL/GenBank/DDBJ whole genome shotgun (WGS) entry which is preliminary data.</text>
</comment>